<sequence length="62" mass="6985">MTLHIGEISNDVRIDGSPRPESRPAGPAEDRGPEWAQRDRHRRRAEAEARDASRTAEEARHG</sequence>
<name>A0ABP3L9G3_9ACTN</name>
<keyword evidence="3" id="KW-1185">Reference proteome</keyword>
<feature type="compositionally biased region" description="Basic and acidic residues" evidence="1">
    <location>
        <begin position="45"/>
        <end position="62"/>
    </location>
</feature>
<evidence type="ECO:0000256" key="1">
    <source>
        <dbReference type="SAM" id="MobiDB-lite"/>
    </source>
</evidence>
<gene>
    <name evidence="2" type="ORF">GCM10009544_64830</name>
</gene>
<feature type="compositionally biased region" description="Basic and acidic residues" evidence="1">
    <location>
        <begin position="10"/>
        <end position="38"/>
    </location>
</feature>
<feature type="region of interest" description="Disordered" evidence="1">
    <location>
        <begin position="1"/>
        <end position="62"/>
    </location>
</feature>
<dbReference type="RefSeq" id="WP_344097852.1">
    <property type="nucleotide sequence ID" value="NZ_BAAAHB010000160.1"/>
</dbReference>
<comment type="caution">
    <text evidence="2">The sequence shown here is derived from an EMBL/GenBank/DDBJ whole genome shotgun (WGS) entry which is preliminary data.</text>
</comment>
<organism evidence="2 3">
    <name type="scientific">Streptomyces stramineus</name>
    <dbReference type="NCBI Taxonomy" id="173861"/>
    <lineage>
        <taxon>Bacteria</taxon>
        <taxon>Bacillati</taxon>
        <taxon>Actinomycetota</taxon>
        <taxon>Actinomycetes</taxon>
        <taxon>Kitasatosporales</taxon>
        <taxon>Streptomycetaceae</taxon>
        <taxon>Streptomyces</taxon>
    </lineage>
</organism>
<accession>A0ABP3L9G3</accession>
<dbReference type="Proteomes" id="UP001499895">
    <property type="component" value="Unassembled WGS sequence"/>
</dbReference>
<protein>
    <submittedName>
        <fullName evidence="2">Uncharacterized protein</fullName>
    </submittedName>
</protein>
<reference evidence="3" key="1">
    <citation type="journal article" date="2019" name="Int. J. Syst. Evol. Microbiol.">
        <title>The Global Catalogue of Microorganisms (GCM) 10K type strain sequencing project: providing services to taxonomists for standard genome sequencing and annotation.</title>
        <authorList>
            <consortium name="The Broad Institute Genomics Platform"/>
            <consortium name="The Broad Institute Genome Sequencing Center for Infectious Disease"/>
            <person name="Wu L."/>
            <person name="Ma J."/>
        </authorList>
    </citation>
    <scope>NUCLEOTIDE SEQUENCE [LARGE SCALE GENOMIC DNA]</scope>
    <source>
        <strain evidence="3">JCM 10649</strain>
    </source>
</reference>
<proteinExistence type="predicted"/>
<evidence type="ECO:0000313" key="3">
    <source>
        <dbReference type="Proteomes" id="UP001499895"/>
    </source>
</evidence>
<evidence type="ECO:0000313" key="2">
    <source>
        <dbReference type="EMBL" id="GAA0496066.1"/>
    </source>
</evidence>
<dbReference type="EMBL" id="BAAAHB010000160">
    <property type="protein sequence ID" value="GAA0496066.1"/>
    <property type="molecule type" value="Genomic_DNA"/>
</dbReference>